<feature type="transmembrane region" description="Helical" evidence="1">
    <location>
        <begin position="70"/>
        <end position="91"/>
    </location>
</feature>
<evidence type="ECO:0000256" key="1">
    <source>
        <dbReference type="SAM" id="Phobius"/>
    </source>
</evidence>
<feature type="transmembrane region" description="Helical" evidence="1">
    <location>
        <begin position="30"/>
        <end position="50"/>
    </location>
</feature>
<reference evidence="2" key="1">
    <citation type="journal article" date="2014" name="Int. J. Syst. Evol. Microbiol.">
        <title>Complete genome sequence of Corynebacterium casei LMG S-19264T (=DSM 44701T), isolated from a smear-ripened cheese.</title>
        <authorList>
            <consortium name="US DOE Joint Genome Institute (JGI-PGF)"/>
            <person name="Walter F."/>
            <person name="Albersmeier A."/>
            <person name="Kalinowski J."/>
            <person name="Ruckert C."/>
        </authorList>
    </citation>
    <scope>NUCLEOTIDE SEQUENCE</scope>
    <source>
        <strain evidence="2">CCM 7905</strain>
    </source>
</reference>
<feature type="transmembrane region" description="Helical" evidence="1">
    <location>
        <begin position="147"/>
        <end position="166"/>
    </location>
</feature>
<dbReference type="AlphaFoldDB" id="A0A917FZW1"/>
<evidence type="ECO:0000313" key="3">
    <source>
        <dbReference type="Proteomes" id="UP000654257"/>
    </source>
</evidence>
<feature type="transmembrane region" description="Helical" evidence="1">
    <location>
        <begin position="7"/>
        <end position="24"/>
    </location>
</feature>
<gene>
    <name evidence="2" type="ORF">GCM10007304_31960</name>
</gene>
<feature type="transmembrane region" description="Helical" evidence="1">
    <location>
        <begin position="97"/>
        <end position="116"/>
    </location>
</feature>
<keyword evidence="1" id="KW-0472">Membrane</keyword>
<keyword evidence="1" id="KW-1133">Transmembrane helix</keyword>
<feature type="transmembrane region" description="Helical" evidence="1">
    <location>
        <begin position="123"/>
        <end position="141"/>
    </location>
</feature>
<dbReference type="EMBL" id="BMCU01000003">
    <property type="protein sequence ID" value="GGG15495.1"/>
    <property type="molecule type" value="Genomic_DNA"/>
</dbReference>
<reference evidence="2" key="2">
    <citation type="submission" date="2020-09" db="EMBL/GenBank/DDBJ databases">
        <authorList>
            <person name="Sun Q."/>
            <person name="Sedlacek I."/>
        </authorList>
    </citation>
    <scope>NUCLEOTIDE SEQUENCE</scope>
    <source>
        <strain evidence="2">CCM 7905</strain>
    </source>
</reference>
<dbReference type="Proteomes" id="UP000654257">
    <property type="component" value="Unassembled WGS sequence"/>
</dbReference>
<sequence length="175" mass="17715">MSPEKIGSIIGGAFGLVFVLVNTGSLPGAVAMALGLLAVLAFVAVVVAVWRVPRARPSGPVRGGFGKGYWIVVAIEVVAIFGGLRLISGPLNVPDAAVAWIAFVVGVHFFALAAVWKLSFFRVLAIGLTVCGVAGLAAAFAGGPVALIDVIGAVIPGALLLGFALWGSTRALQAR</sequence>
<keyword evidence="1" id="KW-0812">Transmembrane</keyword>
<proteinExistence type="predicted"/>
<comment type="caution">
    <text evidence="2">The sequence shown here is derived from an EMBL/GenBank/DDBJ whole genome shotgun (WGS) entry which is preliminary data.</text>
</comment>
<evidence type="ECO:0000313" key="2">
    <source>
        <dbReference type="EMBL" id="GGG15495.1"/>
    </source>
</evidence>
<dbReference type="RefSeq" id="WP_188545816.1">
    <property type="nucleotide sequence ID" value="NZ_BMCU01000003.1"/>
</dbReference>
<protein>
    <submittedName>
        <fullName evidence="2">Uncharacterized protein</fullName>
    </submittedName>
</protein>
<keyword evidence="3" id="KW-1185">Reference proteome</keyword>
<accession>A0A917FZW1</accession>
<name>A0A917FZW1_9NOCA</name>
<organism evidence="2 3">
    <name type="scientific">Rhodococcoides trifolii</name>
    <dbReference type="NCBI Taxonomy" id="908250"/>
    <lineage>
        <taxon>Bacteria</taxon>
        <taxon>Bacillati</taxon>
        <taxon>Actinomycetota</taxon>
        <taxon>Actinomycetes</taxon>
        <taxon>Mycobacteriales</taxon>
        <taxon>Nocardiaceae</taxon>
        <taxon>Rhodococcoides</taxon>
    </lineage>
</organism>